<dbReference type="GO" id="GO:0019834">
    <property type="term" value="F:phospholipase A2 inhibitor activity"/>
    <property type="evidence" value="ECO:0007669"/>
    <property type="project" value="UniProtKB-KW"/>
</dbReference>
<organism evidence="4 5">
    <name type="scientific">Gymnodraco acuticeps</name>
    <name type="common">Antarctic dragonfish</name>
    <dbReference type="NCBI Taxonomy" id="8218"/>
    <lineage>
        <taxon>Eukaryota</taxon>
        <taxon>Metazoa</taxon>
        <taxon>Chordata</taxon>
        <taxon>Craniata</taxon>
        <taxon>Vertebrata</taxon>
        <taxon>Euteleostomi</taxon>
        <taxon>Actinopterygii</taxon>
        <taxon>Neopterygii</taxon>
        <taxon>Teleostei</taxon>
        <taxon>Neoteleostei</taxon>
        <taxon>Acanthomorphata</taxon>
        <taxon>Eupercaria</taxon>
        <taxon>Perciformes</taxon>
        <taxon>Notothenioidei</taxon>
        <taxon>Bathydraconidae</taxon>
        <taxon>Gymnodraco</taxon>
    </lineage>
</organism>
<dbReference type="RefSeq" id="XP_034093233.1">
    <property type="nucleotide sequence ID" value="XM_034237342.1"/>
</dbReference>
<dbReference type="Proteomes" id="UP000515161">
    <property type="component" value="Unplaced"/>
</dbReference>
<dbReference type="KEGG" id="gacu:117560490"/>
<dbReference type="Gene3D" id="2.10.60.10">
    <property type="entry name" value="CD59"/>
    <property type="match status" value="2"/>
</dbReference>
<sequence>MHTVPVPSSCARCSILLFLNTGLYIRCDSTVKRAMQHFHITMKLILSLTVIWMLSSSAGALMCKNDATSVACTNEHCETAMVIVTIQGLTGRTKSCVSSSVCEPNNQTFSFNYGGAQLTAFVHCCKTDNCNSVNVSATGNQTENKLMCYMCDGGQSTVCNKTVQCNGNQDHCVKGTVHYNGKDSLFSGCASKNMCGAASQLGFLTGALKFDDGPHCCDTKLCNSAWTVKLSVVPFWVGLLLFVAL</sequence>
<evidence type="ECO:0000313" key="5">
    <source>
        <dbReference type="RefSeq" id="XP_034093233.1"/>
    </source>
</evidence>
<dbReference type="Pfam" id="PF00021">
    <property type="entry name" value="UPAR_LY6"/>
    <property type="match status" value="2"/>
</dbReference>
<dbReference type="InterPro" id="IPR050918">
    <property type="entry name" value="CNF-like_PLA2_Inhibitor"/>
</dbReference>
<dbReference type="CDD" id="cd00117">
    <property type="entry name" value="TFP"/>
    <property type="match status" value="1"/>
</dbReference>
<evidence type="ECO:0000259" key="3">
    <source>
        <dbReference type="Pfam" id="PF00021"/>
    </source>
</evidence>
<gene>
    <name evidence="5" type="primary">LOC117560490</name>
</gene>
<evidence type="ECO:0000313" key="4">
    <source>
        <dbReference type="Proteomes" id="UP000515161"/>
    </source>
</evidence>
<reference evidence="5" key="1">
    <citation type="submission" date="2025-08" db="UniProtKB">
        <authorList>
            <consortium name="RefSeq"/>
        </authorList>
    </citation>
    <scope>IDENTIFICATION</scope>
</reference>
<dbReference type="OrthoDB" id="5945173at2759"/>
<proteinExistence type="predicted"/>
<keyword evidence="4" id="KW-1185">Reference proteome</keyword>
<dbReference type="GO" id="GO:0005576">
    <property type="term" value="C:extracellular region"/>
    <property type="evidence" value="ECO:0007669"/>
    <property type="project" value="UniProtKB-SubCell"/>
</dbReference>
<feature type="domain" description="UPAR/Ly6" evidence="3">
    <location>
        <begin position="65"/>
        <end position="132"/>
    </location>
</feature>
<dbReference type="InterPro" id="IPR016054">
    <property type="entry name" value="LY6_UPA_recep-like"/>
</dbReference>
<dbReference type="AlphaFoldDB" id="A0A6P8W429"/>
<feature type="domain" description="UPAR/Ly6" evidence="3">
    <location>
        <begin position="145"/>
        <end position="225"/>
    </location>
</feature>
<keyword evidence="5" id="KW-0593">Phospholipase A2 inhibitor</keyword>
<accession>A0A6P8W429</accession>
<dbReference type="GeneID" id="117560490"/>
<evidence type="ECO:0000256" key="2">
    <source>
        <dbReference type="ARBA" id="ARBA00022525"/>
    </source>
</evidence>
<dbReference type="PANTHER" id="PTHR20914">
    <property type="entry name" value="LY6/PLAUR DOMAIN-CONTAINING PROTEIN 8"/>
    <property type="match status" value="1"/>
</dbReference>
<evidence type="ECO:0000256" key="1">
    <source>
        <dbReference type="ARBA" id="ARBA00004613"/>
    </source>
</evidence>
<dbReference type="InterPro" id="IPR045860">
    <property type="entry name" value="Snake_toxin-like_sf"/>
</dbReference>
<protein>
    <submittedName>
        <fullName evidence="5">Phospholipase A2 inhibitor and Ly6/PLAUR domain-containing protein-like isoform X1</fullName>
    </submittedName>
</protein>
<dbReference type="PANTHER" id="PTHR20914:SF9">
    <property type="entry name" value="COILED, ISOFORM A"/>
    <property type="match status" value="1"/>
</dbReference>
<name>A0A6P8W429_GYMAC</name>
<dbReference type="SUPFAM" id="SSF57302">
    <property type="entry name" value="Snake toxin-like"/>
    <property type="match status" value="2"/>
</dbReference>
<keyword evidence="2" id="KW-0964">Secreted</keyword>
<comment type="subcellular location">
    <subcellularLocation>
        <location evidence="1">Secreted</location>
    </subcellularLocation>
</comment>
<dbReference type="InParanoid" id="A0A6P8W429"/>